<keyword evidence="4" id="KW-0808">Transferase</keyword>
<feature type="transmembrane region" description="Helical" evidence="10">
    <location>
        <begin position="54"/>
        <end position="76"/>
    </location>
</feature>
<dbReference type="KEGG" id="agy:ATC03_15925"/>
<keyword evidence="10" id="KW-0812">Transmembrane</keyword>
<dbReference type="RefSeq" id="WP_067879202.1">
    <property type="nucleotide sequence ID" value="NZ_CP013979.1"/>
</dbReference>
<dbReference type="EC" id="2.7.13.3" evidence="2"/>
<evidence type="ECO:0000256" key="2">
    <source>
        <dbReference type="ARBA" id="ARBA00012438"/>
    </source>
</evidence>
<evidence type="ECO:0000256" key="6">
    <source>
        <dbReference type="ARBA" id="ARBA00022777"/>
    </source>
</evidence>
<evidence type="ECO:0000313" key="13">
    <source>
        <dbReference type="Proteomes" id="UP000078437"/>
    </source>
</evidence>
<dbReference type="GO" id="GO:0000155">
    <property type="term" value="F:phosphorelay sensor kinase activity"/>
    <property type="evidence" value="ECO:0007669"/>
    <property type="project" value="InterPro"/>
</dbReference>
<dbReference type="PANTHER" id="PTHR24421:SF10">
    <property type="entry name" value="NITRATE_NITRITE SENSOR PROTEIN NARQ"/>
    <property type="match status" value="1"/>
</dbReference>
<accession>A0A191WI39</accession>
<feature type="transmembrane region" description="Helical" evidence="10">
    <location>
        <begin position="28"/>
        <end position="48"/>
    </location>
</feature>
<keyword evidence="6" id="KW-0418">Kinase</keyword>
<feature type="transmembrane region" description="Helical" evidence="10">
    <location>
        <begin position="138"/>
        <end position="156"/>
    </location>
</feature>
<dbReference type="GO" id="GO:0005524">
    <property type="term" value="F:ATP binding"/>
    <property type="evidence" value="ECO:0007669"/>
    <property type="project" value="UniProtKB-KW"/>
</dbReference>
<comment type="catalytic activity">
    <reaction evidence="1">
        <text>ATP + protein L-histidine = ADP + protein N-phospho-L-histidine.</text>
        <dbReference type="EC" id="2.7.13.3"/>
    </reaction>
</comment>
<reference evidence="13" key="2">
    <citation type="submission" date="2016-01" db="EMBL/GenBank/DDBJ databases">
        <title>Complete genome sequence of Agromyces aureus AR33T and comparison with related organisms.</title>
        <authorList>
            <person name="Corretto E."/>
            <person name="Antonielli L."/>
            <person name="Sessitsch A."/>
            <person name="Brader G."/>
        </authorList>
    </citation>
    <scope>NUCLEOTIDE SEQUENCE [LARGE SCALE GENOMIC DNA]</scope>
    <source>
        <strain evidence="13">AR33</strain>
    </source>
</reference>
<evidence type="ECO:0000256" key="8">
    <source>
        <dbReference type="ARBA" id="ARBA00023012"/>
    </source>
</evidence>
<feature type="transmembrane region" description="Helical" evidence="10">
    <location>
        <begin position="238"/>
        <end position="260"/>
    </location>
</feature>
<dbReference type="SUPFAM" id="SSF55874">
    <property type="entry name" value="ATPase domain of HSP90 chaperone/DNA topoisomerase II/histidine kinase"/>
    <property type="match status" value="1"/>
</dbReference>
<evidence type="ECO:0000256" key="10">
    <source>
        <dbReference type="SAM" id="Phobius"/>
    </source>
</evidence>
<keyword evidence="3" id="KW-0597">Phosphoprotein</keyword>
<dbReference type="GO" id="GO:0046983">
    <property type="term" value="F:protein dimerization activity"/>
    <property type="evidence" value="ECO:0007669"/>
    <property type="project" value="InterPro"/>
</dbReference>
<dbReference type="CDD" id="cd16917">
    <property type="entry name" value="HATPase_UhpB-NarQ-NarX-like"/>
    <property type="match status" value="1"/>
</dbReference>
<evidence type="ECO:0000256" key="4">
    <source>
        <dbReference type="ARBA" id="ARBA00022679"/>
    </source>
</evidence>
<dbReference type="InterPro" id="IPR003594">
    <property type="entry name" value="HATPase_dom"/>
</dbReference>
<reference evidence="12 13" key="1">
    <citation type="journal article" date="2016" name="Int. J. Syst. Evol. Microbiol.">
        <title>Agromyces aureus sp. nov., isolated from the rhizosphere of Salix caprea L. grown in a heavy-metal-contaminated soil.</title>
        <authorList>
            <person name="Corretto E."/>
            <person name="Antonielli L."/>
            <person name="Sessitsch A."/>
            <person name="Compant S."/>
            <person name="Gorfer M."/>
            <person name="Kuffner M."/>
            <person name="Brader G."/>
        </authorList>
    </citation>
    <scope>NUCLEOTIDE SEQUENCE [LARGE SCALE GENOMIC DNA]</scope>
    <source>
        <strain evidence="12 13">AR33</strain>
    </source>
</reference>
<dbReference type="InterPro" id="IPR011712">
    <property type="entry name" value="Sig_transdc_His_kin_sub3_dim/P"/>
</dbReference>
<feature type="transmembrane region" description="Helical" evidence="10">
    <location>
        <begin position="204"/>
        <end position="226"/>
    </location>
</feature>
<keyword evidence="10" id="KW-1133">Transmembrane helix</keyword>
<evidence type="ECO:0000256" key="7">
    <source>
        <dbReference type="ARBA" id="ARBA00022840"/>
    </source>
</evidence>
<feature type="transmembrane region" description="Helical" evidence="10">
    <location>
        <begin position="176"/>
        <end position="195"/>
    </location>
</feature>
<dbReference type="Gene3D" id="1.20.5.1930">
    <property type="match status" value="1"/>
</dbReference>
<organism evidence="12 13">
    <name type="scientific">Agromyces aureus</name>
    <dbReference type="NCBI Taxonomy" id="453304"/>
    <lineage>
        <taxon>Bacteria</taxon>
        <taxon>Bacillati</taxon>
        <taxon>Actinomycetota</taxon>
        <taxon>Actinomycetes</taxon>
        <taxon>Micrococcales</taxon>
        <taxon>Microbacteriaceae</taxon>
        <taxon>Agromyces</taxon>
    </lineage>
</organism>
<sequence>MTSQPSIDTVSRTDPPRPRVRDGSLERALRVILALALILAVAQLGAGSAYSTPFWPVAAFTIVFLTWIAAGLIAWWRRPGNGVGPLIIVGGIAIYLGGIANVPAPLFVFLNSIFATSVLAVTVHILHAFPSGRLRGRLSIAAVIAGYVVAIGFDIVTNLLPPVTVGGLELFEEAQTVLGIGVMTVTAVVLARRLVAADARHRRVLLPMFAYGTLAVLLVPTIPVIARALELDREVVGLVQLAVIACLPIAFLLGVLLGGFRRTTALEALSAWLAIDGATRPAAGRALAATLGDESLRVAYWSSDRGAFVDEAGAAIERDEHDPGRGWVDVRVGDRLVGEIGYDTRMIGDPSEVRRAGEVLAIAIDRELLTAELLASNKELTRSRLRLVEAAYRERSRIARDLHDGLQVQLVLLALEAQTIANSADAAPAVSAASEQLRRGIDAAAADLRSLVHNVLPASLLEQGLTAAIEDLVDRLEIPATLAADLDEHGLSDATVHTAFFVLAELLSNAVKHSRASSVHVSLGRADGRLVVEMSDDGVGGARMNGGTGLRGLVDRVAAIDGTIEIASDPGTGTRVKVELPCE</sequence>
<evidence type="ECO:0000256" key="1">
    <source>
        <dbReference type="ARBA" id="ARBA00000085"/>
    </source>
</evidence>
<evidence type="ECO:0000313" key="12">
    <source>
        <dbReference type="EMBL" id="ANJ27975.1"/>
    </source>
</evidence>
<dbReference type="SMART" id="SM00387">
    <property type="entry name" value="HATPase_c"/>
    <property type="match status" value="1"/>
</dbReference>
<feature type="compositionally biased region" description="Polar residues" evidence="9">
    <location>
        <begin position="1"/>
        <end position="12"/>
    </location>
</feature>
<dbReference type="STRING" id="453304.ATC03_15925"/>
<keyword evidence="5" id="KW-0547">Nucleotide-binding</keyword>
<dbReference type="AlphaFoldDB" id="A0A191WI39"/>
<protein>
    <recommendedName>
        <fullName evidence="2">histidine kinase</fullName>
        <ecNumber evidence="2">2.7.13.3</ecNumber>
    </recommendedName>
</protein>
<keyword evidence="7" id="KW-0067">ATP-binding</keyword>
<keyword evidence="8" id="KW-0902">Two-component regulatory system</keyword>
<feature type="region of interest" description="Disordered" evidence="9">
    <location>
        <begin position="1"/>
        <end position="21"/>
    </location>
</feature>
<dbReference type="Gene3D" id="3.30.565.10">
    <property type="entry name" value="Histidine kinase-like ATPase, C-terminal domain"/>
    <property type="match status" value="1"/>
</dbReference>
<feature type="transmembrane region" description="Helical" evidence="10">
    <location>
        <begin position="106"/>
        <end position="126"/>
    </location>
</feature>
<feature type="domain" description="Histidine kinase/HSP90-like ATPase" evidence="11">
    <location>
        <begin position="494"/>
        <end position="583"/>
    </location>
</feature>
<dbReference type="GO" id="GO:0016020">
    <property type="term" value="C:membrane"/>
    <property type="evidence" value="ECO:0007669"/>
    <property type="project" value="InterPro"/>
</dbReference>
<dbReference type="InterPro" id="IPR050482">
    <property type="entry name" value="Sensor_HK_TwoCompSys"/>
</dbReference>
<feature type="transmembrane region" description="Helical" evidence="10">
    <location>
        <begin position="83"/>
        <end position="100"/>
    </location>
</feature>
<name>A0A191WI39_9MICO</name>
<evidence type="ECO:0000256" key="3">
    <source>
        <dbReference type="ARBA" id="ARBA00022553"/>
    </source>
</evidence>
<keyword evidence="13" id="KW-1185">Reference proteome</keyword>
<dbReference type="OrthoDB" id="5242012at2"/>
<dbReference type="Pfam" id="PF02518">
    <property type="entry name" value="HATPase_c"/>
    <property type="match status" value="1"/>
</dbReference>
<dbReference type="Pfam" id="PF07730">
    <property type="entry name" value="HisKA_3"/>
    <property type="match status" value="1"/>
</dbReference>
<dbReference type="EMBL" id="CP013979">
    <property type="protein sequence ID" value="ANJ27975.1"/>
    <property type="molecule type" value="Genomic_DNA"/>
</dbReference>
<evidence type="ECO:0000256" key="9">
    <source>
        <dbReference type="SAM" id="MobiDB-lite"/>
    </source>
</evidence>
<proteinExistence type="predicted"/>
<keyword evidence="10" id="KW-0472">Membrane</keyword>
<evidence type="ECO:0000259" key="11">
    <source>
        <dbReference type="SMART" id="SM00387"/>
    </source>
</evidence>
<dbReference type="Proteomes" id="UP000078437">
    <property type="component" value="Chromosome"/>
</dbReference>
<evidence type="ECO:0000256" key="5">
    <source>
        <dbReference type="ARBA" id="ARBA00022741"/>
    </source>
</evidence>
<dbReference type="PANTHER" id="PTHR24421">
    <property type="entry name" value="NITRATE/NITRITE SENSOR PROTEIN NARX-RELATED"/>
    <property type="match status" value="1"/>
</dbReference>
<dbReference type="InterPro" id="IPR036890">
    <property type="entry name" value="HATPase_C_sf"/>
</dbReference>
<gene>
    <name evidence="12" type="ORF">ATC03_15925</name>
</gene>